<name>A0A4U0F9K2_9BACL</name>
<protein>
    <recommendedName>
        <fullName evidence="4">Aldehyde dehydrogenase</fullName>
    </recommendedName>
</protein>
<gene>
    <name evidence="9" type="ORF">E5161_12660</name>
</gene>
<evidence type="ECO:0000313" key="10">
    <source>
        <dbReference type="Proteomes" id="UP000309673"/>
    </source>
</evidence>
<accession>A0A4U0F9K2</accession>
<dbReference type="Gene3D" id="3.40.605.10">
    <property type="entry name" value="Aldehyde Dehydrogenase, Chain A, domain 1"/>
    <property type="match status" value="1"/>
</dbReference>
<dbReference type="InterPro" id="IPR016161">
    <property type="entry name" value="Ald_DH/histidinol_DH"/>
</dbReference>
<evidence type="ECO:0000256" key="1">
    <source>
        <dbReference type="ARBA" id="ARBA00009986"/>
    </source>
</evidence>
<dbReference type="AlphaFoldDB" id="A0A4U0F9K2"/>
<feature type="active site" evidence="5">
    <location>
        <position position="243"/>
    </location>
</feature>
<comment type="similarity">
    <text evidence="1 4 7">Belongs to the aldehyde dehydrogenase family.</text>
</comment>
<dbReference type="PROSITE" id="PS00687">
    <property type="entry name" value="ALDEHYDE_DEHYDR_GLU"/>
    <property type="match status" value="1"/>
</dbReference>
<sequence length="455" mass="51005">MDVSILLNKQRAFFRTEKTKDYHFRLEALEKLRAAVIRHEEDLLQALKADLNKSEFDAYSTEIGIILSEIRFAMKHLRAWMKPAKVKTPLTHFGSKSAVYSEPYGVSLIISPWNFPFQLAVAPLIGAIAAGNCVVLKPSELTPRTSEVLENLISETFPEPYVAVVQGGVEVSQELLGAKWDYIFFTGSVPVGRIVAQAAANHMTPVTLELGGKSPCIVHEDANLGLAAKRIAWGKFMNAGQTCIAPDYLYVHESVKMDFLAQLQKAIRNLYGEMPLENELYTHIVSEKHFRRLASFLENGVTYVGGKTDPGRLVIEPTVLTEVRWEDPVMKEEIFGPILPVLEYRYLSEMLEGIRNHPNPLALYVFTENPGIQQEVMNRVSFGGGCINDTLYHFTSPYLPFGGVGNSGLGSYHGKGSFDTFSHKKSVLKQTTLYDIPVRYPNTKNALKMIKRFLK</sequence>
<dbReference type="EMBL" id="SUPK01000006">
    <property type="protein sequence ID" value="TJY41280.1"/>
    <property type="molecule type" value="Genomic_DNA"/>
</dbReference>
<comment type="caution">
    <text evidence="9">The sequence shown here is derived from an EMBL/GenBank/DDBJ whole genome shotgun (WGS) entry which is preliminary data.</text>
</comment>
<dbReference type="InterPro" id="IPR016163">
    <property type="entry name" value="Ald_DH_C"/>
</dbReference>
<dbReference type="CDD" id="cd07136">
    <property type="entry name" value="ALDH_YwdH-P39616"/>
    <property type="match status" value="1"/>
</dbReference>
<dbReference type="PANTHER" id="PTHR43570">
    <property type="entry name" value="ALDEHYDE DEHYDROGENASE"/>
    <property type="match status" value="1"/>
</dbReference>
<proteinExistence type="inferred from homology"/>
<dbReference type="GO" id="GO:0005737">
    <property type="term" value="C:cytoplasm"/>
    <property type="evidence" value="ECO:0007669"/>
    <property type="project" value="TreeGrafter"/>
</dbReference>
<evidence type="ECO:0000256" key="6">
    <source>
        <dbReference type="PROSITE-ProRule" id="PRU10007"/>
    </source>
</evidence>
<dbReference type="InterPro" id="IPR016160">
    <property type="entry name" value="Ald_DH_CS_CYS"/>
</dbReference>
<dbReference type="GO" id="GO:0004029">
    <property type="term" value="F:aldehyde dehydrogenase (NAD+) activity"/>
    <property type="evidence" value="ECO:0007669"/>
    <property type="project" value="TreeGrafter"/>
</dbReference>
<evidence type="ECO:0000256" key="5">
    <source>
        <dbReference type="PIRSR" id="PIRSR036492-1"/>
    </source>
</evidence>
<dbReference type="InterPro" id="IPR016162">
    <property type="entry name" value="Ald_DH_N"/>
</dbReference>
<dbReference type="SUPFAM" id="SSF53720">
    <property type="entry name" value="ALDH-like"/>
    <property type="match status" value="1"/>
</dbReference>
<dbReference type="InterPro" id="IPR015590">
    <property type="entry name" value="Aldehyde_DH_dom"/>
</dbReference>
<dbReference type="Proteomes" id="UP000309673">
    <property type="component" value="Unassembled WGS sequence"/>
</dbReference>
<dbReference type="Pfam" id="PF00171">
    <property type="entry name" value="Aldedh"/>
    <property type="match status" value="1"/>
</dbReference>
<evidence type="ECO:0000259" key="8">
    <source>
        <dbReference type="Pfam" id="PF00171"/>
    </source>
</evidence>
<dbReference type="Gene3D" id="3.40.309.10">
    <property type="entry name" value="Aldehyde Dehydrogenase, Chain A, domain 2"/>
    <property type="match status" value="1"/>
</dbReference>
<keyword evidence="3" id="KW-0520">NAD</keyword>
<reference evidence="9 10" key="1">
    <citation type="submission" date="2019-04" db="EMBL/GenBank/DDBJ databases">
        <title>Cohnella sp. nov., isolated from soil.</title>
        <authorList>
            <person name="Kim W."/>
        </authorList>
    </citation>
    <scope>NUCLEOTIDE SEQUENCE [LARGE SCALE GENOMIC DNA]</scope>
    <source>
        <strain evidence="9 10">CAU 1483</strain>
    </source>
</reference>
<dbReference type="PROSITE" id="PS00070">
    <property type="entry name" value="ALDEHYDE_DEHYDR_CYS"/>
    <property type="match status" value="1"/>
</dbReference>
<dbReference type="InterPro" id="IPR029510">
    <property type="entry name" value="Ald_DH_CS_GLU"/>
</dbReference>
<dbReference type="RefSeq" id="WP_136778199.1">
    <property type="nucleotide sequence ID" value="NZ_SUPK01000006.1"/>
</dbReference>
<keyword evidence="2 4" id="KW-0560">Oxidoreductase</keyword>
<dbReference type="InterPro" id="IPR012394">
    <property type="entry name" value="Aldehyde_DH_NAD(P)"/>
</dbReference>
<evidence type="ECO:0000256" key="3">
    <source>
        <dbReference type="ARBA" id="ARBA00023027"/>
    </source>
</evidence>
<dbReference type="PIRSF" id="PIRSF036492">
    <property type="entry name" value="ALDH"/>
    <property type="match status" value="1"/>
</dbReference>
<dbReference type="OrthoDB" id="9762913at2"/>
<dbReference type="GO" id="GO:0006081">
    <property type="term" value="P:aldehyde metabolic process"/>
    <property type="evidence" value="ECO:0007669"/>
    <property type="project" value="InterPro"/>
</dbReference>
<evidence type="ECO:0000256" key="7">
    <source>
        <dbReference type="RuleBase" id="RU003345"/>
    </source>
</evidence>
<organism evidence="9 10">
    <name type="scientific">Cohnella pontilimi</name>
    <dbReference type="NCBI Taxonomy" id="2564100"/>
    <lineage>
        <taxon>Bacteria</taxon>
        <taxon>Bacillati</taxon>
        <taxon>Bacillota</taxon>
        <taxon>Bacilli</taxon>
        <taxon>Bacillales</taxon>
        <taxon>Paenibacillaceae</taxon>
        <taxon>Cohnella</taxon>
    </lineage>
</organism>
<dbReference type="FunFam" id="3.40.605.10:FF:000004">
    <property type="entry name" value="Aldehyde dehydrogenase"/>
    <property type="match status" value="1"/>
</dbReference>
<feature type="active site" evidence="5 6">
    <location>
        <position position="209"/>
    </location>
</feature>
<evidence type="ECO:0000256" key="2">
    <source>
        <dbReference type="ARBA" id="ARBA00023002"/>
    </source>
</evidence>
<keyword evidence="10" id="KW-1185">Reference proteome</keyword>
<dbReference type="PANTHER" id="PTHR43570:SF16">
    <property type="entry name" value="ALDEHYDE DEHYDROGENASE TYPE III, ISOFORM Q"/>
    <property type="match status" value="1"/>
</dbReference>
<dbReference type="FunFam" id="3.40.309.10:FF:000003">
    <property type="entry name" value="Aldehyde dehydrogenase"/>
    <property type="match status" value="1"/>
</dbReference>
<evidence type="ECO:0000313" key="9">
    <source>
        <dbReference type="EMBL" id="TJY41280.1"/>
    </source>
</evidence>
<feature type="domain" description="Aldehyde dehydrogenase" evidence="8">
    <location>
        <begin position="11"/>
        <end position="427"/>
    </location>
</feature>
<evidence type="ECO:0000256" key="4">
    <source>
        <dbReference type="PIRNR" id="PIRNR036492"/>
    </source>
</evidence>